<dbReference type="Proteomes" id="UP000244005">
    <property type="component" value="Unassembled WGS sequence"/>
</dbReference>
<proteinExistence type="predicted"/>
<evidence type="ECO:0000313" key="1">
    <source>
        <dbReference type="EMBL" id="PTQ40348.1"/>
    </source>
</evidence>
<dbReference type="AlphaFoldDB" id="A0A2R6X2M0"/>
<sequence length="145" mass="16390">MEESAWTSSSGRAQSFGGELVLKCECSSRARELYNKLWKCMRLTSKSSESAALQSYEFYPAAQFQVSRWDRRQMCALLLEVESSPTFPYTVRGTVHLIRGRSMVLSSFGGITFTDNFTTLNFFLLGTGPKSDEMSMHLLERGENV</sequence>
<protein>
    <submittedName>
        <fullName evidence="1">Uncharacterized protein</fullName>
    </submittedName>
</protein>
<dbReference type="EMBL" id="KZ772712">
    <property type="protein sequence ID" value="PTQ40348.1"/>
    <property type="molecule type" value="Genomic_DNA"/>
</dbReference>
<accession>A0A2R6X2M0</accession>
<gene>
    <name evidence="1" type="ORF">MARPO_0040s0033</name>
</gene>
<evidence type="ECO:0000313" key="2">
    <source>
        <dbReference type="Proteomes" id="UP000244005"/>
    </source>
</evidence>
<organism evidence="1 2">
    <name type="scientific">Marchantia polymorpha</name>
    <name type="common">Common liverwort</name>
    <name type="synonym">Marchantia aquatica</name>
    <dbReference type="NCBI Taxonomy" id="3197"/>
    <lineage>
        <taxon>Eukaryota</taxon>
        <taxon>Viridiplantae</taxon>
        <taxon>Streptophyta</taxon>
        <taxon>Embryophyta</taxon>
        <taxon>Marchantiophyta</taxon>
        <taxon>Marchantiopsida</taxon>
        <taxon>Marchantiidae</taxon>
        <taxon>Marchantiales</taxon>
        <taxon>Marchantiaceae</taxon>
        <taxon>Marchantia</taxon>
    </lineage>
</organism>
<keyword evidence="2" id="KW-1185">Reference proteome</keyword>
<reference evidence="2" key="1">
    <citation type="journal article" date="2017" name="Cell">
        <title>Insights into land plant evolution garnered from the Marchantia polymorpha genome.</title>
        <authorList>
            <person name="Bowman J.L."/>
            <person name="Kohchi T."/>
            <person name="Yamato K.T."/>
            <person name="Jenkins J."/>
            <person name="Shu S."/>
            <person name="Ishizaki K."/>
            <person name="Yamaoka S."/>
            <person name="Nishihama R."/>
            <person name="Nakamura Y."/>
            <person name="Berger F."/>
            <person name="Adam C."/>
            <person name="Aki S.S."/>
            <person name="Althoff F."/>
            <person name="Araki T."/>
            <person name="Arteaga-Vazquez M.A."/>
            <person name="Balasubrmanian S."/>
            <person name="Barry K."/>
            <person name="Bauer D."/>
            <person name="Boehm C.R."/>
            <person name="Briginshaw L."/>
            <person name="Caballero-Perez J."/>
            <person name="Catarino B."/>
            <person name="Chen F."/>
            <person name="Chiyoda S."/>
            <person name="Chovatia M."/>
            <person name="Davies K.M."/>
            <person name="Delmans M."/>
            <person name="Demura T."/>
            <person name="Dierschke T."/>
            <person name="Dolan L."/>
            <person name="Dorantes-Acosta A.E."/>
            <person name="Eklund D.M."/>
            <person name="Florent S.N."/>
            <person name="Flores-Sandoval E."/>
            <person name="Fujiyama A."/>
            <person name="Fukuzawa H."/>
            <person name="Galik B."/>
            <person name="Grimanelli D."/>
            <person name="Grimwood J."/>
            <person name="Grossniklaus U."/>
            <person name="Hamada T."/>
            <person name="Haseloff J."/>
            <person name="Hetherington A.J."/>
            <person name="Higo A."/>
            <person name="Hirakawa Y."/>
            <person name="Hundley H.N."/>
            <person name="Ikeda Y."/>
            <person name="Inoue K."/>
            <person name="Inoue S.I."/>
            <person name="Ishida S."/>
            <person name="Jia Q."/>
            <person name="Kakita M."/>
            <person name="Kanazawa T."/>
            <person name="Kawai Y."/>
            <person name="Kawashima T."/>
            <person name="Kennedy M."/>
            <person name="Kinose K."/>
            <person name="Kinoshita T."/>
            <person name="Kohara Y."/>
            <person name="Koide E."/>
            <person name="Komatsu K."/>
            <person name="Kopischke S."/>
            <person name="Kubo M."/>
            <person name="Kyozuka J."/>
            <person name="Lagercrantz U."/>
            <person name="Lin S.S."/>
            <person name="Lindquist E."/>
            <person name="Lipzen A.M."/>
            <person name="Lu C.W."/>
            <person name="De Luna E."/>
            <person name="Martienssen R.A."/>
            <person name="Minamino N."/>
            <person name="Mizutani M."/>
            <person name="Mizutani M."/>
            <person name="Mochizuki N."/>
            <person name="Monte I."/>
            <person name="Mosher R."/>
            <person name="Nagasaki H."/>
            <person name="Nakagami H."/>
            <person name="Naramoto S."/>
            <person name="Nishitani K."/>
            <person name="Ohtani M."/>
            <person name="Okamoto T."/>
            <person name="Okumura M."/>
            <person name="Phillips J."/>
            <person name="Pollak B."/>
            <person name="Reinders A."/>
            <person name="Rovekamp M."/>
            <person name="Sano R."/>
            <person name="Sawa S."/>
            <person name="Schmid M.W."/>
            <person name="Shirakawa M."/>
            <person name="Solano R."/>
            <person name="Spunde A."/>
            <person name="Suetsugu N."/>
            <person name="Sugano S."/>
            <person name="Sugiyama A."/>
            <person name="Sun R."/>
            <person name="Suzuki Y."/>
            <person name="Takenaka M."/>
            <person name="Takezawa D."/>
            <person name="Tomogane H."/>
            <person name="Tsuzuki M."/>
            <person name="Ueda T."/>
            <person name="Umeda M."/>
            <person name="Ward J.M."/>
            <person name="Watanabe Y."/>
            <person name="Yazaki K."/>
            <person name="Yokoyama R."/>
            <person name="Yoshitake Y."/>
            <person name="Yotsui I."/>
            <person name="Zachgo S."/>
            <person name="Schmutz J."/>
        </authorList>
    </citation>
    <scope>NUCLEOTIDE SEQUENCE [LARGE SCALE GENOMIC DNA]</scope>
    <source>
        <strain evidence="2">Tak-1</strain>
    </source>
</reference>
<dbReference type="Gramene" id="Mp2g21820.1">
    <property type="protein sequence ID" value="Mp2g21820.1.cds1"/>
    <property type="gene ID" value="Mp2g21820"/>
</dbReference>
<name>A0A2R6X2M0_MARPO</name>